<feature type="region of interest" description="Disordered" evidence="1">
    <location>
        <begin position="156"/>
        <end position="220"/>
    </location>
</feature>
<dbReference type="OrthoDB" id="438423at2759"/>
<name>A0A1Q9C1I6_SYMMI</name>
<accession>A0A1Q9C1I6</accession>
<comment type="caution">
    <text evidence="2">The sequence shown here is derived from an EMBL/GenBank/DDBJ whole genome shotgun (WGS) entry which is preliminary data.</text>
</comment>
<organism evidence="2 3">
    <name type="scientific">Symbiodinium microadriaticum</name>
    <name type="common">Dinoflagellate</name>
    <name type="synonym">Zooxanthella microadriatica</name>
    <dbReference type="NCBI Taxonomy" id="2951"/>
    <lineage>
        <taxon>Eukaryota</taxon>
        <taxon>Sar</taxon>
        <taxon>Alveolata</taxon>
        <taxon>Dinophyceae</taxon>
        <taxon>Suessiales</taxon>
        <taxon>Symbiodiniaceae</taxon>
        <taxon>Symbiodinium</taxon>
    </lineage>
</organism>
<dbReference type="Proteomes" id="UP000186817">
    <property type="component" value="Unassembled WGS sequence"/>
</dbReference>
<sequence length="393" mass="42969">MTCLLQAAAAAREAEEETQMKEAAAAAEKEAQRKQAAAEKKKKEKASEEQAKEAEQRSKKGSTKGDEPDDKEIDTKGPQEEKQFIKGRGNVKGTNDRNYDAVLNFGDKRYRWKWNMGSRLWYNYNPEKGKWVKQHRDAGGMKRREDQEPMKIAVALSKAPQAPAKSLEEAPVWDSKEGPAGLDQSFTSCTRSSARSSSSTRGESVEVNGDGGDGPLSARELGQSPARELATVATATPPPSTAVPSRTEPNNRRPTETSSPGSISTGLFQADRQWEALEGGTLAVQRGTCVWVLQLDPNSDWALGQVFKDWSMQSDAGWVPRCVLTLALFRVYSPYDSSEHAEVQALALKPGDLVTVQSFGNGWSYGNRVGPGGTVEASGWFPQTCIFQPLPLQ</sequence>
<evidence type="ECO:0008006" key="4">
    <source>
        <dbReference type="Google" id="ProtNLM"/>
    </source>
</evidence>
<gene>
    <name evidence="2" type="ORF">AK812_SmicGene43237</name>
</gene>
<keyword evidence="3" id="KW-1185">Reference proteome</keyword>
<dbReference type="SUPFAM" id="SSF50044">
    <property type="entry name" value="SH3-domain"/>
    <property type="match status" value="2"/>
</dbReference>
<evidence type="ECO:0000313" key="2">
    <source>
        <dbReference type="EMBL" id="OLP76784.1"/>
    </source>
</evidence>
<feature type="compositionally biased region" description="Low complexity" evidence="1">
    <location>
        <begin position="185"/>
        <end position="202"/>
    </location>
</feature>
<feature type="region of interest" description="Disordered" evidence="1">
    <location>
        <begin position="233"/>
        <end position="265"/>
    </location>
</feature>
<evidence type="ECO:0000313" key="3">
    <source>
        <dbReference type="Proteomes" id="UP000186817"/>
    </source>
</evidence>
<dbReference type="EMBL" id="LSRX01001920">
    <property type="protein sequence ID" value="OLP76784.1"/>
    <property type="molecule type" value="Genomic_DNA"/>
</dbReference>
<dbReference type="InterPro" id="IPR036028">
    <property type="entry name" value="SH3-like_dom_sf"/>
</dbReference>
<feature type="compositionally biased region" description="Basic and acidic residues" evidence="1">
    <location>
        <begin position="73"/>
        <end position="84"/>
    </location>
</feature>
<feature type="region of interest" description="Disordered" evidence="1">
    <location>
        <begin position="1"/>
        <end position="99"/>
    </location>
</feature>
<reference evidence="2 3" key="1">
    <citation type="submission" date="2016-02" db="EMBL/GenBank/DDBJ databases">
        <title>Genome analysis of coral dinoflagellate symbionts highlights evolutionary adaptations to a symbiotic lifestyle.</title>
        <authorList>
            <person name="Aranda M."/>
            <person name="Li Y."/>
            <person name="Liew Y.J."/>
            <person name="Baumgarten S."/>
            <person name="Simakov O."/>
            <person name="Wilson M."/>
            <person name="Piel J."/>
            <person name="Ashoor H."/>
            <person name="Bougouffa S."/>
            <person name="Bajic V.B."/>
            <person name="Ryu T."/>
            <person name="Ravasi T."/>
            <person name="Bayer T."/>
            <person name="Micklem G."/>
            <person name="Kim H."/>
            <person name="Bhak J."/>
            <person name="Lajeunesse T.C."/>
            <person name="Voolstra C.R."/>
        </authorList>
    </citation>
    <scope>NUCLEOTIDE SEQUENCE [LARGE SCALE GENOMIC DNA]</scope>
    <source>
        <strain evidence="2 3">CCMP2467</strain>
    </source>
</reference>
<protein>
    <recommendedName>
        <fullName evidence="4">SH3 domain-containing protein</fullName>
    </recommendedName>
</protein>
<feature type="compositionally biased region" description="Basic and acidic residues" evidence="1">
    <location>
        <begin position="27"/>
        <end position="66"/>
    </location>
</feature>
<proteinExistence type="predicted"/>
<evidence type="ECO:0000256" key="1">
    <source>
        <dbReference type="SAM" id="MobiDB-lite"/>
    </source>
</evidence>
<feature type="compositionally biased region" description="Polar residues" evidence="1">
    <location>
        <begin position="256"/>
        <end position="265"/>
    </location>
</feature>
<dbReference type="AlphaFoldDB" id="A0A1Q9C1I6"/>